<evidence type="ECO:0000313" key="2">
    <source>
        <dbReference type="EMBL" id="KAK3170670.1"/>
    </source>
</evidence>
<feature type="compositionally biased region" description="Low complexity" evidence="1">
    <location>
        <begin position="314"/>
        <end position="334"/>
    </location>
</feature>
<dbReference type="EMBL" id="JASNWA010000008">
    <property type="protein sequence ID" value="KAK3170670.1"/>
    <property type="molecule type" value="Genomic_DNA"/>
</dbReference>
<gene>
    <name evidence="2" type="ORF">OEA41_002752</name>
</gene>
<dbReference type="AlphaFoldDB" id="A0AAD9Z3L0"/>
<sequence length="498" mass="55161">MLLTQKPLQQLGYADPHAYSSPAQRSPSSYYATPPKSTSSLPPLPDSRPRRMSTPHRGLPPPSVMERSLPLPDRAPPTNPHSLGALPAAPTQWQGQDESMRSWLQAKSEEDRRKQEEEKSRQEGLKLEQRKIEQNMLQESIRGGIPPPMVPMIFASIGGANIANISVEWAQHYMAQISLQQQQAQIQQQQVQVQQQQVQQVQQIQQPPPQIQASPELRRDNRLITGPNPNPYGAQQMQPPAQNTPAQPTQPTQSNTSFTPSYQNSALSADRVRPQQQLQAAPPTSNPRPSTSSSSLTRLNTGDLHALPPGTSALQLGGQHPLQQTQTTQQQEQPSSPLYFHHWHPDAQGKSKDKEHGRPSGKSQQTSPNQQPAGSHLRSEYTTSPKKRKATGGHQPAPTPSSHTSPSFSHQGSSGSTSGRRRRANSRVSDTSSHSQPRTARESGRQSFSEVESGRNSAHPETRHPQQYHPAGSDSREMREIRRVSRDLSERNSPKRES</sequence>
<evidence type="ECO:0000256" key="1">
    <source>
        <dbReference type="SAM" id="MobiDB-lite"/>
    </source>
</evidence>
<dbReference type="Proteomes" id="UP001276659">
    <property type="component" value="Unassembled WGS sequence"/>
</dbReference>
<feature type="compositionally biased region" description="Low complexity" evidence="1">
    <location>
        <begin position="287"/>
        <end position="301"/>
    </location>
</feature>
<protein>
    <submittedName>
        <fullName evidence="2">Uncharacterized protein</fullName>
    </submittedName>
</protein>
<organism evidence="2 3">
    <name type="scientific">Lepraria neglecta</name>
    <dbReference type="NCBI Taxonomy" id="209136"/>
    <lineage>
        <taxon>Eukaryota</taxon>
        <taxon>Fungi</taxon>
        <taxon>Dikarya</taxon>
        <taxon>Ascomycota</taxon>
        <taxon>Pezizomycotina</taxon>
        <taxon>Lecanoromycetes</taxon>
        <taxon>OSLEUM clade</taxon>
        <taxon>Lecanoromycetidae</taxon>
        <taxon>Lecanorales</taxon>
        <taxon>Lecanorineae</taxon>
        <taxon>Stereocaulaceae</taxon>
        <taxon>Lepraria</taxon>
    </lineage>
</organism>
<feature type="compositionally biased region" description="Basic and acidic residues" evidence="1">
    <location>
        <begin position="107"/>
        <end position="126"/>
    </location>
</feature>
<feature type="compositionally biased region" description="Low complexity" evidence="1">
    <location>
        <begin position="400"/>
        <end position="418"/>
    </location>
</feature>
<keyword evidence="3" id="KW-1185">Reference proteome</keyword>
<feature type="region of interest" description="Disordered" evidence="1">
    <location>
        <begin position="1"/>
        <end position="126"/>
    </location>
</feature>
<proteinExistence type="predicted"/>
<evidence type="ECO:0000313" key="3">
    <source>
        <dbReference type="Proteomes" id="UP001276659"/>
    </source>
</evidence>
<reference evidence="2" key="1">
    <citation type="submission" date="2022-11" db="EMBL/GenBank/DDBJ databases">
        <title>Chromosomal genome sequence assembly and mating type (MAT) locus characterization of the leprose asexual lichenized fungus Lepraria neglecta (Nyl.) Erichsen.</title>
        <authorList>
            <person name="Allen J.L."/>
            <person name="Pfeffer B."/>
        </authorList>
    </citation>
    <scope>NUCLEOTIDE SEQUENCE</scope>
    <source>
        <strain evidence="2">Allen 5258</strain>
    </source>
</reference>
<name>A0AAD9Z3L0_9LECA</name>
<feature type="region of interest" description="Disordered" evidence="1">
    <location>
        <begin position="206"/>
        <end position="498"/>
    </location>
</feature>
<feature type="compositionally biased region" description="Polar residues" evidence="1">
    <location>
        <begin position="445"/>
        <end position="456"/>
    </location>
</feature>
<feature type="compositionally biased region" description="Basic and acidic residues" evidence="1">
    <location>
        <begin position="343"/>
        <end position="358"/>
    </location>
</feature>
<feature type="compositionally biased region" description="Polar residues" evidence="1">
    <location>
        <begin position="21"/>
        <end position="31"/>
    </location>
</feature>
<comment type="caution">
    <text evidence="2">The sequence shown here is derived from an EMBL/GenBank/DDBJ whole genome shotgun (WGS) entry which is preliminary data.</text>
</comment>
<feature type="compositionally biased region" description="Polar residues" evidence="1">
    <location>
        <begin position="361"/>
        <end position="373"/>
    </location>
</feature>
<feature type="compositionally biased region" description="Basic and acidic residues" evidence="1">
    <location>
        <begin position="474"/>
        <end position="498"/>
    </location>
</feature>
<accession>A0AAD9Z3L0</accession>
<feature type="compositionally biased region" description="Low complexity" evidence="1">
    <location>
        <begin position="234"/>
        <end position="261"/>
    </location>
</feature>